<evidence type="ECO:0000256" key="1">
    <source>
        <dbReference type="SAM" id="MobiDB-lite"/>
    </source>
</evidence>
<accession>A0A2V0PK83</accession>
<feature type="compositionally biased region" description="Pro residues" evidence="1">
    <location>
        <begin position="202"/>
        <end position="223"/>
    </location>
</feature>
<proteinExistence type="predicted"/>
<organism evidence="3 4">
    <name type="scientific">Raphidocelis subcapitata</name>
    <dbReference type="NCBI Taxonomy" id="307507"/>
    <lineage>
        <taxon>Eukaryota</taxon>
        <taxon>Viridiplantae</taxon>
        <taxon>Chlorophyta</taxon>
        <taxon>core chlorophytes</taxon>
        <taxon>Chlorophyceae</taxon>
        <taxon>CS clade</taxon>
        <taxon>Sphaeropleales</taxon>
        <taxon>Selenastraceae</taxon>
        <taxon>Raphidocelis</taxon>
    </lineage>
</organism>
<feature type="compositionally biased region" description="Low complexity" evidence="1">
    <location>
        <begin position="421"/>
        <end position="440"/>
    </location>
</feature>
<evidence type="ECO:0000313" key="4">
    <source>
        <dbReference type="Proteomes" id="UP000247498"/>
    </source>
</evidence>
<feature type="compositionally biased region" description="Pro residues" evidence="1">
    <location>
        <begin position="406"/>
        <end position="420"/>
    </location>
</feature>
<dbReference type="EMBL" id="BDRX01000200">
    <property type="protein sequence ID" value="GBG00205.1"/>
    <property type="molecule type" value="Genomic_DNA"/>
</dbReference>
<feature type="compositionally biased region" description="Low complexity" evidence="1">
    <location>
        <begin position="387"/>
        <end position="405"/>
    </location>
</feature>
<keyword evidence="4" id="KW-1185">Reference proteome</keyword>
<protein>
    <submittedName>
        <fullName evidence="3">Uncharacterized protein</fullName>
    </submittedName>
</protein>
<dbReference type="STRING" id="307507.A0A2V0PK83"/>
<feature type="region of interest" description="Disordered" evidence="1">
    <location>
        <begin position="307"/>
        <end position="372"/>
    </location>
</feature>
<evidence type="ECO:0000313" key="3">
    <source>
        <dbReference type="EMBL" id="GBG00205.1"/>
    </source>
</evidence>
<feature type="region of interest" description="Disordered" evidence="1">
    <location>
        <begin position="387"/>
        <end position="440"/>
    </location>
</feature>
<gene>
    <name evidence="3" type="ORF">Rsub_12986</name>
</gene>
<feature type="region of interest" description="Disordered" evidence="1">
    <location>
        <begin position="197"/>
        <end position="255"/>
    </location>
</feature>
<comment type="caution">
    <text evidence="3">The sequence shown here is derived from an EMBL/GenBank/DDBJ whole genome shotgun (WGS) entry which is preliminary data.</text>
</comment>
<sequence>MFPAPGAAARLGRAQAAPRAPLASVALGLLLAVGCALPALSQGTPRLVTFDELPPSQEPAPLVSFAGLVWSGASVVAAQHAGAKAPAAGAVSAPNAAVFQPAAGPAAVEAPGGPGQLFAPFSGMFTFLEDQDDPGRSSVRVELTGFDPAGELAARVDVVLFKSAPYKVDFPSSFRVGIKRLTLVPTGGGRPVISLDDLNAVLPPPPPAGGAPGALQPPPPPIADPAAQAPPQLPAGAPTGAPGAAPAPEPAPSASTPVLAAAPVFAAPLPAAAPVPAQAAAEEAPINATAAAPADAAVPAALPAAAPATPAEAPPAAASPVAATPAEAPPAAASPAPGAASPAAQQSDGAAPAAAAADGAPNGSSAAAGDIGKPAEGQAVMRMETAAVSRPPRGGRAAPAAAPRPAALPLPSPLPSPPPAAEAQPGAAAAPRHEAPPAAATQITAVPAAAAERPPLPPGAVLLDFEDIKTGAEGGAFVSSYSGFDLSGLYALRAEALPEGARAGAASGAVALATLPSRPGAGGGGAALARSDGSAFRPVSLALTQAADARLASDFGLPAPPPSEAARVSVACFDRARALAAGELLLPPGAPARVAFPEACAGATRLEVRPESGAVRLVLDDFAYVPAGGPA</sequence>
<dbReference type="AlphaFoldDB" id="A0A2V0PK83"/>
<dbReference type="InParanoid" id="A0A2V0PK83"/>
<feature type="compositionally biased region" description="Low complexity" evidence="1">
    <location>
        <begin position="224"/>
        <end position="244"/>
    </location>
</feature>
<feature type="compositionally biased region" description="Low complexity" evidence="1">
    <location>
        <begin position="307"/>
        <end position="368"/>
    </location>
</feature>
<dbReference type="Proteomes" id="UP000247498">
    <property type="component" value="Unassembled WGS sequence"/>
</dbReference>
<reference evidence="3 4" key="1">
    <citation type="journal article" date="2018" name="Sci. Rep.">
        <title>Raphidocelis subcapitata (=Pseudokirchneriella subcapitata) provides an insight into genome evolution and environmental adaptations in the Sphaeropleales.</title>
        <authorList>
            <person name="Suzuki S."/>
            <person name="Yamaguchi H."/>
            <person name="Nakajima N."/>
            <person name="Kawachi M."/>
        </authorList>
    </citation>
    <scope>NUCLEOTIDE SEQUENCE [LARGE SCALE GENOMIC DNA]</scope>
    <source>
        <strain evidence="3 4">NIES-35</strain>
    </source>
</reference>
<name>A0A2V0PK83_9CHLO</name>
<feature type="signal peptide" evidence="2">
    <location>
        <begin position="1"/>
        <end position="36"/>
    </location>
</feature>
<evidence type="ECO:0000256" key="2">
    <source>
        <dbReference type="SAM" id="SignalP"/>
    </source>
</evidence>
<feature type="chain" id="PRO_5015983996" evidence="2">
    <location>
        <begin position="37"/>
        <end position="631"/>
    </location>
</feature>
<keyword evidence="2" id="KW-0732">Signal</keyword>